<dbReference type="EMBL" id="JAQQWE010000007">
    <property type="protein sequence ID" value="KAK7946924.1"/>
    <property type="molecule type" value="Genomic_DNA"/>
</dbReference>
<name>A0ABR1Q4I8_9PEZI</name>
<feature type="domain" description="2EXR" evidence="1">
    <location>
        <begin position="27"/>
        <end position="117"/>
    </location>
</feature>
<dbReference type="GeneID" id="92080529"/>
<comment type="caution">
    <text evidence="2">The sequence shown here is derived from an EMBL/GenBank/DDBJ whole genome shotgun (WGS) entry which is preliminary data.</text>
</comment>
<accession>A0ABR1Q4I8</accession>
<dbReference type="Pfam" id="PF20150">
    <property type="entry name" value="2EXR"/>
    <property type="match status" value="1"/>
</dbReference>
<evidence type="ECO:0000259" key="1">
    <source>
        <dbReference type="Pfam" id="PF20150"/>
    </source>
</evidence>
<protein>
    <recommendedName>
        <fullName evidence="1">2EXR domain-containing protein</fullName>
    </recommendedName>
</protein>
<dbReference type="PANTHER" id="PTHR35910">
    <property type="entry name" value="2EXR DOMAIN-CONTAINING PROTEIN"/>
    <property type="match status" value="1"/>
</dbReference>
<evidence type="ECO:0000313" key="3">
    <source>
        <dbReference type="Proteomes" id="UP001391051"/>
    </source>
</evidence>
<reference evidence="2 3" key="1">
    <citation type="submission" date="2023-01" db="EMBL/GenBank/DDBJ databases">
        <title>Analysis of 21 Apiospora genomes using comparative genomics revels a genus with tremendous synthesis potential of carbohydrate active enzymes and secondary metabolites.</title>
        <authorList>
            <person name="Sorensen T."/>
        </authorList>
    </citation>
    <scope>NUCLEOTIDE SEQUENCE [LARGE SCALE GENOMIC DNA]</scope>
    <source>
        <strain evidence="2 3">CBS 24483</strain>
    </source>
</reference>
<dbReference type="PANTHER" id="PTHR35910:SF1">
    <property type="entry name" value="2EXR DOMAIN-CONTAINING PROTEIN"/>
    <property type="match status" value="1"/>
</dbReference>
<organism evidence="2 3">
    <name type="scientific">Apiospora aurea</name>
    <dbReference type="NCBI Taxonomy" id="335848"/>
    <lineage>
        <taxon>Eukaryota</taxon>
        <taxon>Fungi</taxon>
        <taxon>Dikarya</taxon>
        <taxon>Ascomycota</taxon>
        <taxon>Pezizomycotina</taxon>
        <taxon>Sordariomycetes</taxon>
        <taxon>Xylariomycetidae</taxon>
        <taxon>Amphisphaeriales</taxon>
        <taxon>Apiosporaceae</taxon>
        <taxon>Apiospora</taxon>
    </lineage>
</organism>
<dbReference type="Proteomes" id="UP001391051">
    <property type="component" value="Unassembled WGS sequence"/>
</dbReference>
<dbReference type="InterPro" id="IPR045518">
    <property type="entry name" value="2EXR"/>
</dbReference>
<evidence type="ECO:0000313" key="2">
    <source>
        <dbReference type="EMBL" id="KAK7946924.1"/>
    </source>
</evidence>
<dbReference type="RefSeq" id="XP_066696958.1">
    <property type="nucleotide sequence ID" value="XM_066847467.1"/>
</dbReference>
<gene>
    <name evidence="2" type="ORF">PG986_011245</name>
</gene>
<keyword evidence="3" id="KW-1185">Reference proteome</keyword>
<proteinExistence type="predicted"/>
<sequence length="383" mass="44437">MASTEQFLSFETPLFEVPVFNPLLGAFRLFVKLPTELRRLVWTSYLQQQRIITLQLTQRPERSNPPYLIEAQRLYRPSTLLFVNREARRAVQEFFTLRIPCDNTTVPLYCSPAFDTLFIHQGRRWGLEYIADILPMLTKHDSRGVGVLNLAIDRVALEDLERTRTEGSWFAGAPIIDQLGATALGAFADAVRRLHSLWIAHIEPVKTRQMGGLDFVRAGVHHNRSVPVFPEIQTFQRLPADPRPIETDLRYVRTRHSPRLTIGAWRELEAQLGVARKTALEFRVMLTVDSQRHIVDRLTAQSYFKEDERQFREDFCHRFNLDLPPWGHCLDREEWGGLRGRLQHVVGFWLFTPTALEESSYGWDIVRDLREHPPELCVSDLGD</sequence>